<dbReference type="Proteomes" id="UP001066276">
    <property type="component" value="Chromosome 2_2"/>
</dbReference>
<evidence type="ECO:0000313" key="3">
    <source>
        <dbReference type="Proteomes" id="UP001066276"/>
    </source>
</evidence>
<reference evidence="2" key="1">
    <citation type="journal article" date="2022" name="bioRxiv">
        <title>Sequencing and chromosome-scale assembly of the giantPleurodeles waltlgenome.</title>
        <authorList>
            <person name="Brown T."/>
            <person name="Elewa A."/>
            <person name="Iarovenko S."/>
            <person name="Subramanian E."/>
            <person name="Araus A.J."/>
            <person name="Petzold A."/>
            <person name="Susuki M."/>
            <person name="Suzuki K.-i.T."/>
            <person name="Hayashi T."/>
            <person name="Toyoda A."/>
            <person name="Oliveira C."/>
            <person name="Osipova E."/>
            <person name="Leigh N.D."/>
            <person name="Simon A."/>
            <person name="Yun M.H."/>
        </authorList>
    </citation>
    <scope>NUCLEOTIDE SEQUENCE</scope>
    <source>
        <strain evidence="2">20211129_DDA</strain>
        <tissue evidence="2">Liver</tissue>
    </source>
</reference>
<comment type="caution">
    <text evidence="2">The sequence shown here is derived from an EMBL/GenBank/DDBJ whole genome shotgun (WGS) entry which is preliminary data.</text>
</comment>
<keyword evidence="3" id="KW-1185">Reference proteome</keyword>
<feature type="region of interest" description="Disordered" evidence="1">
    <location>
        <begin position="109"/>
        <end position="130"/>
    </location>
</feature>
<organism evidence="2 3">
    <name type="scientific">Pleurodeles waltl</name>
    <name type="common">Iberian ribbed newt</name>
    <dbReference type="NCBI Taxonomy" id="8319"/>
    <lineage>
        <taxon>Eukaryota</taxon>
        <taxon>Metazoa</taxon>
        <taxon>Chordata</taxon>
        <taxon>Craniata</taxon>
        <taxon>Vertebrata</taxon>
        <taxon>Euteleostomi</taxon>
        <taxon>Amphibia</taxon>
        <taxon>Batrachia</taxon>
        <taxon>Caudata</taxon>
        <taxon>Salamandroidea</taxon>
        <taxon>Salamandridae</taxon>
        <taxon>Pleurodelinae</taxon>
        <taxon>Pleurodeles</taxon>
    </lineage>
</organism>
<protein>
    <submittedName>
        <fullName evidence="2">Uncharacterized protein</fullName>
    </submittedName>
</protein>
<sequence length="215" mass="23539">MVHRVQEWEVANQSVFRAGEQVEFVDEQGSVLRGTICGVTREDSRAGFVQVRLDFWQQDPRAYRPGCESAHVSDRHGMAVADQRLGRLAGFRVPVEIRAPPVNQVEERAQSGSVQPTAREATVRDGGSLDPTLSVTRTFPASQSAISGLVTEEQELDYEEDVPVSGVQAMAGQKATTSGRSRAIVRSGGQDLLPIYVEVRSQGSHVWGWQVVVIP</sequence>
<evidence type="ECO:0000313" key="2">
    <source>
        <dbReference type="EMBL" id="KAJ1190890.1"/>
    </source>
</evidence>
<name>A0AAV7URH9_PLEWA</name>
<evidence type="ECO:0000256" key="1">
    <source>
        <dbReference type="SAM" id="MobiDB-lite"/>
    </source>
</evidence>
<proteinExistence type="predicted"/>
<dbReference type="EMBL" id="JANPWB010000004">
    <property type="protein sequence ID" value="KAJ1190890.1"/>
    <property type="molecule type" value="Genomic_DNA"/>
</dbReference>
<gene>
    <name evidence="2" type="ORF">NDU88_000209</name>
</gene>
<accession>A0AAV7URH9</accession>
<dbReference type="AlphaFoldDB" id="A0AAV7URH9"/>